<protein>
    <submittedName>
        <fullName evidence="4">TetR/AcrR family transcriptional regulator</fullName>
    </submittedName>
</protein>
<evidence type="ECO:0000256" key="1">
    <source>
        <dbReference type="ARBA" id="ARBA00023125"/>
    </source>
</evidence>
<dbReference type="InterPro" id="IPR009057">
    <property type="entry name" value="Homeodomain-like_sf"/>
</dbReference>
<dbReference type="InterPro" id="IPR050624">
    <property type="entry name" value="HTH-type_Tx_Regulator"/>
</dbReference>
<name>A0ABT9FMA7_9BACL</name>
<evidence type="ECO:0000313" key="4">
    <source>
        <dbReference type="EMBL" id="MDP4095881.1"/>
    </source>
</evidence>
<comment type="caution">
    <text evidence="4">The sequence shown here is derived from an EMBL/GenBank/DDBJ whole genome shotgun (WGS) entry which is preliminary data.</text>
</comment>
<evidence type="ECO:0000313" key="5">
    <source>
        <dbReference type="Proteomes" id="UP001241848"/>
    </source>
</evidence>
<dbReference type="SUPFAM" id="SSF46689">
    <property type="entry name" value="Homeodomain-like"/>
    <property type="match status" value="1"/>
</dbReference>
<gene>
    <name evidence="4" type="ORF">OIN60_03625</name>
</gene>
<accession>A0ABT9FMA7</accession>
<keyword evidence="5" id="KW-1185">Reference proteome</keyword>
<dbReference type="PANTHER" id="PTHR43479">
    <property type="entry name" value="ACREF/ENVCD OPERON REPRESSOR-RELATED"/>
    <property type="match status" value="1"/>
</dbReference>
<dbReference type="RefSeq" id="WP_305753513.1">
    <property type="nucleotide sequence ID" value="NZ_JAPCKK010000006.1"/>
</dbReference>
<reference evidence="4 5" key="1">
    <citation type="submission" date="2022-10" db="EMBL/GenBank/DDBJ databases">
        <title>Paenibacillus description and whole genome data of maize root bacterial community.</title>
        <authorList>
            <person name="Marton D."/>
            <person name="Farkas M."/>
            <person name="Cserhati M."/>
        </authorList>
    </citation>
    <scope>NUCLEOTIDE SEQUENCE [LARGE SCALE GENOMIC DNA]</scope>
    <source>
        <strain evidence="4 5">P96</strain>
    </source>
</reference>
<proteinExistence type="predicted"/>
<organism evidence="4 5">
    <name type="scientific">Paenibacillus zeirhizosphaerae</name>
    <dbReference type="NCBI Taxonomy" id="2987519"/>
    <lineage>
        <taxon>Bacteria</taxon>
        <taxon>Bacillati</taxon>
        <taxon>Bacillota</taxon>
        <taxon>Bacilli</taxon>
        <taxon>Bacillales</taxon>
        <taxon>Paenibacillaceae</taxon>
        <taxon>Paenibacillus</taxon>
    </lineage>
</organism>
<feature type="domain" description="HTH tetR-type" evidence="3">
    <location>
        <begin position="8"/>
        <end position="69"/>
    </location>
</feature>
<keyword evidence="1 2" id="KW-0238">DNA-binding</keyword>
<evidence type="ECO:0000256" key="2">
    <source>
        <dbReference type="PROSITE-ProRule" id="PRU00335"/>
    </source>
</evidence>
<dbReference type="PROSITE" id="PS50977">
    <property type="entry name" value="HTH_TETR_2"/>
    <property type="match status" value="1"/>
</dbReference>
<dbReference type="Proteomes" id="UP001241848">
    <property type="component" value="Unassembled WGS sequence"/>
</dbReference>
<feature type="DNA-binding region" description="H-T-H motif" evidence="2">
    <location>
        <begin position="32"/>
        <end position="51"/>
    </location>
</feature>
<evidence type="ECO:0000259" key="3">
    <source>
        <dbReference type="PROSITE" id="PS50977"/>
    </source>
</evidence>
<dbReference type="InterPro" id="IPR001647">
    <property type="entry name" value="HTH_TetR"/>
</dbReference>
<sequence length="220" mass="25291">MARNKYPEETINQILSVSLTLFMQKGYEQTSIQDIINELGGLTKGAIYHHFKSKEDIMLAVIDQLFKGVDETLTAVRDDPALNGLEKLRKIFRVALSNPAQLEMAATAPNLLNNPKMLAAQIQNIIEEAVPVYIQPIIEQGITDGSIRTEYAKELSEVLMMLGNLWLNPMVIAEAPENMIRRCRLFHELFKGIGLDLFDEQMLHQYEEFYRMYNEKREKK</sequence>
<dbReference type="EMBL" id="JAPCKK010000006">
    <property type="protein sequence ID" value="MDP4095881.1"/>
    <property type="molecule type" value="Genomic_DNA"/>
</dbReference>
<dbReference type="Pfam" id="PF00440">
    <property type="entry name" value="TetR_N"/>
    <property type="match status" value="1"/>
</dbReference>
<dbReference type="Gene3D" id="1.10.357.10">
    <property type="entry name" value="Tetracycline Repressor, domain 2"/>
    <property type="match status" value="1"/>
</dbReference>
<dbReference type="PANTHER" id="PTHR43479:SF11">
    <property type="entry name" value="ACREF_ENVCD OPERON REPRESSOR-RELATED"/>
    <property type="match status" value="1"/>
</dbReference>